<protein>
    <submittedName>
        <fullName evidence="4">Uncharacterized protein</fullName>
    </submittedName>
</protein>
<dbReference type="PANTHER" id="PTHR30121:SF11">
    <property type="entry name" value="AAA+ ATPASE DOMAIN-CONTAINING PROTEIN"/>
    <property type="match status" value="1"/>
</dbReference>
<name>A0A2M6XCP1_9BACT</name>
<dbReference type="EMBL" id="PEYO01000017">
    <property type="protein sequence ID" value="PIU03441.1"/>
    <property type="molecule type" value="Genomic_DNA"/>
</dbReference>
<dbReference type="InterPro" id="IPR058441">
    <property type="entry name" value="DUF8128"/>
</dbReference>
<dbReference type="InterPro" id="IPR019476">
    <property type="entry name" value="T4SS_TraD_DNA-bd"/>
</dbReference>
<evidence type="ECO:0000313" key="5">
    <source>
        <dbReference type="Proteomes" id="UP000228996"/>
    </source>
</evidence>
<feature type="domain" description="Type IV secretion system coupling protein TraD DNA-binding" evidence="2">
    <location>
        <begin position="336"/>
        <end position="633"/>
    </location>
</feature>
<feature type="compositionally biased region" description="Polar residues" evidence="1">
    <location>
        <begin position="782"/>
        <end position="792"/>
    </location>
</feature>
<feature type="compositionally biased region" description="Low complexity" evidence="1">
    <location>
        <begin position="793"/>
        <end position="816"/>
    </location>
</feature>
<dbReference type="AlphaFoldDB" id="A0A2M6XCP1"/>
<feature type="region of interest" description="Disordered" evidence="1">
    <location>
        <begin position="740"/>
        <end position="825"/>
    </location>
</feature>
<dbReference type="Pfam" id="PF26449">
    <property type="entry name" value="DUF8128"/>
    <property type="match status" value="1"/>
</dbReference>
<dbReference type="PANTHER" id="PTHR30121">
    <property type="entry name" value="UNCHARACTERIZED PROTEIN YJGR-RELATED"/>
    <property type="match status" value="1"/>
</dbReference>
<gene>
    <name evidence="4" type="ORF">COT44_03285</name>
</gene>
<accession>A0A2M6XCP1</accession>
<evidence type="ECO:0000313" key="4">
    <source>
        <dbReference type="EMBL" id="PIU03441.1"/>
    </source>
</evidence>
<dbReference type="SUPFAM" id="SSF52540">
    <property type="entry name" value="P-loop containing nucleoside triphosphate hydrolases"/>
    <property type="match status" value="1"/>
</dbReference>
<evidence type="ECO:0000259" key="2">
    <source>
        <dbReference type="Pfam" id="PF10412"/>
    </source>
</evidence>
<evidence type="ECO:0000259" key="3">
    <source>
        <dbReference type="Pfam" id="PF26449"/>
    </source>
</evidence>
<sequence length="825" mass="92767">MMEKIEKNVILELRLPRDTEHTPETMAGVFASLSNIRLSFLDRLLGKGQPIVFEIATYEQVIHFYAVVPLEYRTYFESQLSAQYPKATLTVVSDYLPGWLTKDFSQSYGQLKLTAPFYYPLKTYTDFKETDPLSAVLGTMAMAEKEEKMLMQIVILPAGSGWQQIGASVVRKGILSPDGRVVAHPHAKIIELKINQQGFNCAIRLLVCSPYKSKSQSQLKNLAGSFGSLSLGEGNALSLSRPSFLQDKKFLKAILTRRAAYFPGRQVLNIAELATIFHLPSLTLAGIRNIAWGTRLVGEPPDNLPTSFSVTTDEEKKLINFFAKTEYKNKMVVYGIKKRDRAKHVYIIGKSGTGKSTLIANMAINDMRNGEGIGVIDPHGDLSANILDYVPSNRINDVCYLDPSDIAHPFHLNFLEVKNPELRELVASGIVAIFYKLYSYSWGPRLEYILRNSLLTLLHKEDTTLVDVPRILTDKNFRAKVLEKCNDPVLLSFWHEEYDTMSEKMMSESISSILNKVGQFVASPMIRGIIGHPKSTIDVEEVMNSGKILILNLSSGRLGEDNSTLLGAMFISKIQLAAMNRVNIPEEQRKDFYFYVDEFQNFANTSFVKILSEARKYRLNLTLANQYIAQVPEEIRDAIFGNVGSLMSFIVGAEDASILSREFGEVYSEAEMVSLGNYQIINKISIDNLTSRPFYAFTLPLPNSKNQNREKVVRLSREKFTKPVEEVPVIIAPIASVNPVSPQPFRQNPAPPKFVPNQNRPNPVHRNFIPNPPRPNPAPFNSVQNPSATPRVNQNQFQNRPPQNSQSIQNPQQQTSKPLLQPVKK</sequence>
<reference evidence="5" key="1">
    <citation type="submission" date="2017-09" db="EMBL/GenBank/DDBJ databases">
        <title>Depth-based differentiation of microbial function through sediment-hosted aquifers and enrichment of novel symbionts in the deep terrestrial subsurface.</title>
        <authorList>
            <person name="Probst A.J."/>
            <person name="Ladd B."/>
            <person name="Jarett J.K."/>
            <person name="Geller-Mcgrath D.E."/>
            <person name="Sieber C.M.K."/>
            <person name="Emerson J.B."/>
            <person name="Anantharaman K."/>
            <person name="Thomas B.C."/>
            <person name="Malmstrom R."/>
            <person name="Stieglmeier M."/>
            <person name="Klingl A."/>
            <person name="Woyke T."/>
            <person name="Ryan C.M."/>
            <person name="Banfield J.F."/>
        </authorList>
    </citation>
    <scope>NUCLEOTIDE SEQUENCE [LARGE SCALE GENOMIC DNA]</scope>
</reference>
<organism evidence="4 5">
    <name type="scientific">Candidatus Shapirobacteria bacterium CG08_land_8_20_14_0_20_39_18</name>
    <dbReference type="NCBI Taxonomy" id="1974883"/>
    <lineage>
        <taxon>Bacteria</taxon>
        <taxon>Candidatus Shapironibacteriota</taxon>
    </lineage>
</organism>
<feature type="domain" description="DUF8128" evidence="3">
    <location>
        <begin position="9"/>
        <end position="285"/>
    </location>
</feature>
<dbReference type="Pfam" id="PF10412">
    <property type="entry name" value="TrwB_AAD_bind"/>
    <property type="match status" value="1"/>
</dbReference>
<dbReference type="InterPro" id="IPR027417">
    <property type="entry name" value="P-loop_NTPase"/>
</dbReference>
<evidence type="ECO:0000256" key="1">
    <source>
        <dbReference type="SAM" id="MobiDB-lite"/>
    </source>
</evidence>
<comment type="caution">
    <text evidence="4">The sequence shown here is derived from an EMBL/GenBank/DDBJ whole genome shotgun (WGS) entry which is preliminary data.</text>
</comment>
<proteinExistence type="predicted"/>
<dbReference type="Gene3D" id="3.40.50.300">
    <property type="entry name" value="P-loop containing nucleotide triphosphate hydrolases"/>
    <property type="match status" value="2"/>
</dbReference>
<dbReference type="InterPro" id="IPR051162">
    <property type="entry name" value="T4SS_component"/>
</dbReference>
<dbReference type="Proteomes" id="UP000228996">
    <property type="component" value="Unassembled WGS sequence"/>
</dbReference>